<gene>
    <name evidence="5" type="ORF">ACFO6W_10615</name>
</gene>
<evidence type="ECO:0000313" key="6">
    <source>
        <dbReference type="Proteomes" id="UP001596023"/>
    </source>
</evidence>
<dbReference type="Gene3D" id="1.10.4040.10">
    <property type="entry name" value="Penicillinase repressor domain"/>
    <property type="match status" value="1"/>
</dbReference>
<protein>
    <submittedName>
        <fullName evidence="5">BlaI/MecI/CopY family transcriptional regulator</fullName>
    </submittedName>
</protein>
<keyword evidence="4" id="KW-0804">Transcription</keyword>
<dbReference type="EMBL" id="JBHSGN010000067">
    <property type="protein sequence ID" value="MFC4674150.1"/>
    <property type="molecule type" value="Genomic_DNA"/>
</dbReference>
<dbReference type="InterPro" id="IPR036390">
    <property type="entry name" value="WH_DNA-bd_sf"/>
</dbReference>
<dbReference type="Gene3D" id="1.10.10.10">
    <property type="entry name" value="Winged helix-like DNA-binding domain superfamily/Winged helix DNA-binding domain"/>
    <property type="match status" value="1"/>
</dbReference>
<accession>A0ABV9KVS8</accession>
<dbReference type="InterPro" id="IPR005650">
    <property type="entry name" value="BlaI_family"/>
</dbReference>
<keyword evidence="2" id="KW-0805">Transcription regulation</keyword>
<keyword evidence="3" id="KW-0238">DNA-binding</keyword>
<evidence type="ECO:0000256" key="1">
    <source>
        <dbReference type="ARBA" id="ARBA00011046"/>
    </source>
</evidence>
<proteinExistence type="inferred from homology"/>
<dbReference type="InterPro" id="IPR036388">
    <property type="entry name" value="WH-like_DNA-bd_sf"/>
</dbReference>
<comment type="caution">
    <text evidence="5">The sequence shown here is derived from an EMBL/GenBank/DDBJ whole genome shotgun (WGS) entry which is preliminary data.</text>
</comment>
<dbReference type="PIRSF" id="PIRSF019455">
    <property type="entry name" value="CopR_AtkY"/>
    <property type="match status" value="1"/>
</dbReference>
<evidence type="ECO:0000256" key="2">
    <source>
        <dbReference type="ARBA" id="ARBA00023015"/>
    </source>
</evidence>
<dbReference type="Proteomes" id="UP001596023">
    <property type="component" value="Unassembled WGS sequence"/>
</dbReference>
<name>A0ABV9KVS8_9BACT</name>
<evidence type="ECO:0000256" key="3">
    <source>
        <dbReference type="ARBA" id="ARBA00023125"/>
    </source>
</evidence>
<keyword evidence="6" id="KW-1185">Reference proteome</keyword>
<comment type="similarity">
    <text evidence="1">Belongs to the BlaI transcriptional regulatory family.</text>
</comment>
<dbReference type="Pfam" id="PF03965">
    <property type="entry name" value="Penicillinase_R"/>
    <property type="match status" value="1"/>
</dbReference>
<evidence type="ECO:0000256" key="4">
    <source>
        <dbReference type="ARBA" id="ARBA00023163"/>
    </source>
</evidence>
<reference evidence="6" key="1">
    <citation type="journal article" date="2019" name="Int. J. Syst. Evol. Microbiol.">
        <title>The Global Catalogue of Microorganisms (GCM) 10K type strain sequencing project: providing services to taxonomists for standard genome sequencing and annotation.</title>
        <authorList>
            <consortium name="The Broad Institute Genomics Platform"/>
            <consortium name="The Broad Institute Genome Sequencing Center for Infectious Disease"/>
            <person name="Wu L."/>
            <person name="Ma J."/>
        </authorList>
    </citation>
    <scope>NUCLEOTIDE SEQUENCE [LARGE SCALE GENOMIC DNA]</scope>
    <source>
        <strain evidence="6">CCUG 66188</strain>
    </source>
</reference>
<sequence>MKKLTQKEEEILACFWSNGPMFVRELLDFQDDPKPHYNTLSTIVRTLEEKRYIGYKAYGNTYQYYALVSEDDYRKSTLSNVVDKYFGNSYTRVVSSLIEEEKLSIDELQELIRQIKNK</sequence>
<dbReference type="SUPFAM" id="SSF46785">
    <property type="entry name" value="Winged helix' DNA-binding domain"/>
    <property type="match status" value="1"/>
</dbReference>
<dbReference type="RefSeq" id="WP_379996152.1">
    <property type="nucleotide sequence ID" value="NZ_JBHSGN010000067.1"/>
</dbReference>
<organism evidence="5 6">
    <name type="scientific">Dysgonomonas termitidis</name>
    <dbReference type="NCBI Taxonomy" id="1516126"/>
    <lineage>
        <taxon>Bacteria</taxon>
        <taxon>Pseudomonadati</taxon>
        <taxon>Bacteroidota</taxon>
        <taxon>Bacteroidia</taxon>
        <taxon>Bacteroidales</taxon>
        <taxon>Dysgonomonadaceae</taxon>
        <taxon>Dysgonomonas</taxon>
    </lineage>
</organism>
<evidence type="ECO:0000313" key="5">
    <source>
        <dbReference type="EMBL" id="MFC4674150.1"/>
    </source>
</evidence>